<dbReference type="EMBL" id="BEYU01000109">
    <property type="protein sequence ID" value="GBG31885.1"/>
    <property type="molecule type" value="Genomic_DNA"/>
</dbReference>
<feature type="region of interest" description="Disordered" evidence="1">
    <location>
        <begin position="323"/>
        <end position="376"/>
    </location>
</feature>
<dbReference type="CDD" id="cd09917">
    <property type="entry name" value="F-box_SF"/>
    <property type="match status" value="1"/>
</dbReference>
<dbReference type="SUPFAM" id="SSF81383">
    <property type="entry name" value="F-box domain"/>
    <property type="match status" value="1"/>
</dbReference>
<name>A0A2R5GMN1_9STRA</name>
<proteinExistence type="predicted"/>
<reference evidence="2 3" key="1">
    <citation type="submission" date="2017-12" db="EMBL/GenBank/DDBJ databases">
        <title>Sequencing, de novo assembly and annotation of complete genome of a new Thraustochytrid species, strain FCC1311.</title>
        <authorList>
            <person name="Sedici K."/>
            <person name="Godart F."/>
            <person name="Aiese Cigliano R."/>
            <person name="Sanseverino W."/>
            <person name="Barakat M."/>
            <person name="Ortet P."/>
            <person name="Marechal E."/>
            <person name="Cagnac O."/>
            <person name="Amato A."/>
        </authorList>
    </citation>
    <scope>NUCLEOTIDE SEQUENCE [LARGE SCALE GENOMIC DNA]</scope>
</reference>
<dbReference type="InParanoid" id="A0A2R5GMN1"/>
<dbReference type="AlphaFoldDB" id="A0A2R5GMN1"/>
<evidence type="ECO:0000313" key="3">
    <source>
        <dbReference type="Proteomes" id="UP000241890"/>
    </source>
</evidence>
<comment type="caution">
    <text evidence="2">The sequence shown here is derived from an EMBL/GenBank/DDBJ whole genome shotgun (WGS) entry which is preliminary data.</text>
</comment>
<dbReference type="OrthoDB" id="190422at2759"/>
<accession>A0A2R5GMN1</accession>
<evidence type="ECO:0008006" key="4">
    <source>
        <dbReference type="Google" id="ProtNLM"/>
    </source>
</evidence>
<dbReference type="InterPro" id="IPR036047">
    <property type="entry name" value="F-box-like_dom_sf"/>
</dbReference>
<evidence type="ECO:0000313" key="2">
    <source>
        <dbReference type="EMBL" id="GBG31885.1"/>
    </source>
</evidence>
<feature type="compositionally biased region" description="Low complexity" evidence="1">
    <location>
        <begin position="326"/>
        <end position="342"/>
    </location>
</feature>
<evidence type="ECO:0000256" key="1">
    <source>
        <dbReference type="SAM" id="MobiDB-lite"/>
    </source>
</evidence>
<gene>
    <name evidence="2" type="ORF">FCC1311_081102</name>
</gene>
<keyword evidence="3" id="KW-1185">Reference proteome</keyword>
<dbReference type="Proteomes" id="UP000241890">
    <property type="component" value="Unassembled WGS sequence"/>
</dbReference>
<sequence>MSAMPTEYQLRASALTLQFGELWQSVAAESARENARHRAGGGPAARGSAQRGARFEYFGRLDCDVVEHVLQFADPRSLGALSVTCRTMMRFCTAPRREMALWTPHRHQLEKRLRVRELPAPGAPGDAKRAYLRLCLLETEAELRHFKTQLKLLSALCQMPKGAVVRLVSNIGYFDDAAISLAVSSYRQYAMSAVILSRSNDAIVFRKCTDYRGPVSFYSQDNISTLLTPHPSIAMQPIRAPGFLGYAVNLVRLSPDEEYMRYTFLLAAYKNLTVWASEKELRAARASGALPDTVSACAIDAFAPASIAETPEADAEARRNVPLRPSGLSASSSHSSLSTSTSNVTRPAAAIGLPDDEDAPDLERPEAPTSSPASPMTPLKAWLRFGSLGNEACPYGYSVSQTLLLELRSSGCRKGSIPDREDP</sequence>
<organism evidence="2 3">
    <name type="scientific">Hondaea fermentalgiana</name>
    <dbReference type="NCBI Taxonomy" id="2315210"/>
    <lineage>
        <taxon>Eukaryota</taxon>
        <taxon>Sar</taxon>
        <taxon>Stramenopiles</taxon>
        <taxon>Bigyra</taxon>
        <taxon>Labyrinthulomycetes</taxon>
        <taxon>Thraustochytrida</taxon>
        <taxon>Thraustochytriidae</taxon>
        <taxon>Hondaea</taxon>
    </lineage>
</organism>
<feature type="compositionally biased region" description="Low complexity" evidence="1">
    <location>
        <begin position="367"/>
        <end position="376"/>
    </location>
</feature>
<protein>
    <recommendedName>
        <fullName evidence="4">F-box domain-containing protein</fullName>
    </recommendedName>
</protein>